<dbReference type="PANTHER" id="PTHR43133">
    <property type="entry name" value="RNA POLYMERASE ECF-TYPE SIGMA FACTO"/>
    <property type="match status" value="1"/>
</dbReference>
<dbReference type="Gene3D" id="1.10.10.10">
    <property type="entry name" value="Winged helix-like DNA-binding domain superfamily/Winged helix DNA-binding domain"/>
    <property type="match status" value="1"/>
</dbReference>
<reference evidence="7 8" key="1">
    <citation type="submission" date="2021-01" db="EMBL/GenBank/DDBJ databases">
        <title>Whole genome shotgun sequence of Actinoplanes humidus NBRC 14915.</title>
        <authorList>
            <person name="Komaki H."/>
            <person name="Tamura T."/>
        </authorList>
    </citation>
    <scope>NUCLEOTIDE SEQUENCE [LARGE SCALE GENOMIC DNA]</scope>
    <source>
        <strain evidence="7 8">NBRC 14915</strain>
    </source>
</reference>
<gene>
    <name evidence="7" type="primary">rpoE_25</name>
    <name evidence="7" type="ORF">Ahu01nite_077430</name>
</gene>
<dbReference type="GO" id="GO:0000428">
    <property type="term" value="C:DNA-directed RNA polymerase complex"/>
    <property type="evidence" value="ECO:0007669"/>
    <property type="project" value="UniProtKB-KW"/>
</dbReference>
<dbReference type="InterPro" id="IPR013249">
    <property type="entry name" value="RNA_pol_sigma70_r4_t2"/>
</dbReference>
<protein>
    <submittedName>
        <fullName evidence="7">DNA-directed RNA polymerase sigma-70 factor</fullName>
    </submittedName>
</protein>
<keyword evidence="2" id="KW-0805">Transcription regulation</keyword>
<sequence>MRVSADEQRFRAIHEETYADLLRFVERRIPRADAEDVVASVFLVAWRRLGEVPGDARPWLFGVARRTIANQVRGVRRRDVVDVRMVEDAPAAGADPQAGAGRVDLVRAWWTLSAADREVLSLVAFDGLTGEQAATVLGCRRSTFAMRLGRARRRLRQALEPAVTAPSTPMEAQPWMI</sequence>
<dbReference type="RefSeq" id="WP_203841646.1">
    <property type="nucleotide sequence ID" value="NZ_BAAATV010000009.1"/>
</dbReference>
<keyword evidence="4" id="KW-0804">Transcription</keyword>
<feature type="domain" description="RNA polymerase sigma-70 region 2" evidence="5">
    <location>
        <begin position="17"/>
        <end position="77"/>
    </location>
</feature>
<dbReference type="InterPro" id="IPR036388">
    <property type="entry name" value="WH-like_DNA-bd_sf"/>
</dbReference>
<feature type="domain" description="RNA polymerase sigma factor 70 region 4 type 2" evidence="6">
    <location>
        <begin position="111"/>
        <end position="155"/>
    </location>
</feature>
<evidence type="ECO:0000259" key="5">
    <source>
        <dbReference type="Pfam" id="PF04542"/>
    </source>
</evidence>
<keyword evidence="8" id="KW-1185">Reference proteome</keyword>
<evidence type="ECO:0000256" key="1">
    <source>
        <dbReference type="ARBA" id="ARBA00010641"/>
    </source>
</evidence>
<proteinExistence type="inferred from homology"/>
<organism evidence="7 8">
    <name type="scientific">Winogradskya humida</name>
    <dbReference type="NCBI Taxonomy" id="113566"/>
    <lineage>
        <taxon>Bacteria</taxon>
        <taxon>Bacillati</taxon>
        <taxon>Actinomycetota</taxon>
        <taxon>Actinomycetes</taxon>
        <taxon>Micromonosporales</taxon>
        <taxon>Micromonosporaceae</taxon>
        <taxon>Winogradskya</taxon>
    </lineage>
</organism>
<accession>A0ABQ4A1B9</accession>
<evidence type="ECO:0000313" key="8">
    <source>
        <dbReference type="Proteomes" id="UP000603200"/>
    </source>
</evidence>
<dbReference type="PANTHER" id="PTHR43133:SF25">
    <property type="entry name" value="RNA POLYMERASE SIGMA FACTOR RFAY-RELATED"/>
    <property type="match status" value="1"/>
</dbReference>
<dbReference type="Pfam" id="PF08281">
    <property type="entry name" value="Sigma70_r4_2"/>
    <property type="match status" value="1"/>
</dbReference>
<evidence type="ECO:0000256" key="4">
    <source>
        <dbReference type="ARBA" id="ARBA00023163"/>
    </source>
</evidence>
<evidence type="ECO:0000256" key="3">
    <source>
        <dbReference type="ARBA" id="ARBA00023082"/>
    </source>
</evidence>
<dbReference type="InterPro" id="IPR014284">
    <property type="entry name" value="RNA_pol_sigma-70_dom"/>
</dbReference>
<comment type="caution">
    <text evidence="7">The sequence shown here is derived from an EMBL/GenBank/DDBJ whole genome shotgun (WGS) entry which is preliminary data.</text>
</comment>
<keyword evidence="7" id="KW-0240">DNA-directed RNA polymerase</keyword>
<name>A0ABQ4A1B9_9ACTN</name>
<evidence type="ECO:0000256" key="2">
    <source>
        <dbReference type="ARBA" id="ARBA00023015"/>
    </source>
</evidence>
<evidence type="ECO:0000259" key="6">
    <source>
        <dbReference type="Pfam" id="PF08281"/>
    </source>
</evidence>
<evidence type="ECO:0000313" key="7">
    <source>
        <dbReference type="EMBL" id="GIE24641.1"/>
    </source>
</evidence>
<keyword evidence="3" id="KW-0731">Sigma factor</keyword>
<dbReference type="EMBL" id="BOMN01000112">
    <property type="protein sequence ID" value="GIE24641.1"/>
    <property type="molecule type" value="Genomic_DNA"/>
</dbReference>
<dbReference type="Pfam" id="PF04542">
    <property type="entry name" value="Sigma70_r2"/>
    <property type="match status" value="1"/>
</dbReference>
<dbReference type="InterPro" id="IPR013325">
    <property type="entry name" value="RNA_pol_sigma_r2"/>
</dbReference>
<dbReference type="SUPFAM" id="SSF88946">
    <property type="entry name" value="Sigma2 domain of RNA polymerase sigma factors"/>
    <property type="match status" value="1"/>
</dbReference>
<dbReference type="Gene3D" id="1.10.1740.10">
    <property type="match status" value="1"/>
</dbReference>
<dbReference type="SUPFAM" id="SSF88659">
    <property type="entry name" value="Sigma3 and sigma4 domains of RNA polymerase sigma factors"/>
    <property type="match status" value="1"/>
</dbReference>
<dbReference type="InterPro" id="IPR039425">
    <property type="entry name" value="RNA_pol_sigma-70-like"/>
</dbReference>
<dbReference type="InterPro" id="IPR013324">
    <property type="entry name" value="RNA_pol_sigma_r3/r4-like"/>
</dbReference>
<dbReference type="Proteomes" id="UP000603200">
    <property type="component" value="Unassembled WGS sequence"/>
</dbReference>
<comment type="similarity">
    <text evidence="1">Belongs to the sigma-70 factor family. ECF subfamily.</text>
</comment>
<dbReference type="NCBIfam" id="TIGR02937">
    <property type="entry name" value="sigma70-ECF"/>
    <property type="match status" value="1"/>
</dbReference>
<dbReference type="InterPro" id="IPR007627">
    <property type="entry name" value="RNA_pol_sigma70_r2"/>
</dbReference>